<dbReference type="InterPro" id="IPR008030">
    <property type="entry name" value="NmrA-like"/>
</dbReference>
<organism evidence="2 3">
    <name type="scientific">Jimgerdemannia flammicorona</name>
    <dbReference type="NCBI Taxonomy" id="994334"/>
    <lineage>
        <taxon>Eukaryota</taxon>
        <taxon>Fungi</taxon>
        <taxon>Fungi incertae sedis</taxon>
        <taxon>Mucoromycota</taxon>
        <taxon>Mucoromycotina</taxon>
        <taxon>Endogonomycetes</taxon>
        <taxon>Endogonales</taxon>
        <taxon>Endogonaceae</taxon>
        <taxon>Jimgerdemannia</taxon>
    </lineage>
</organism>
<dbReference type="Pfam" id="PF05368">
    <property type="entry name" value="NmrA"/>
    <property type="match status" value="1"/>
</dbReference>
<sequence>MVLVVGEWSTFIWKIRHFCAIRRPMAHEDMSPDAHRPPRRSSVNGHIATVFGCTGFLGRYVVSKLAKQGTHVVIPYRDEDSHIHLKLTGDLGQITPLEFDLKDRQTLVECVRHSDIVYNLIGRNYETK</sequence>
<protein>
    <recommendedName>
        <fullName evidence="1">NmrA-like domain-containing protein</fullName>
    </recommendedName>
</protein>
<dbReference type="InterPro" id="IPR051207">
    <property type="entry name" value="ComplexI_NDUFA9_subunit"/>
</dbReference>
<dbReference type="GO" id="GO:0005739">
    <property type="term" value="C:mitochondrion"/>
    <property type="evidence" value="ECO:0007669"/>
    <property type="project" value="TreeGrafter"/>
</dbReference>
<dbReference type="OrthoDB" id="275457at2759"/>
<proteinExistence type="predicted"/>
<gene>
    <name evidence="2" type="ORF">BC936DRAFT_142665</name>
</gene>
<dbReference type="Gene3D" id="3.40.50.720">
    <property type="entry name" value="NAD(P)-binding Rossmann-like Domain"/>
    <property type="match status" value="1"/>
</dbReference>
<accession>A0A433A0B6</accession>
<dbReference type="GO" id="GO:0044877">
    <property type="term" value="F:protein-containing complex binding"/>
    <property type="evidence" value="ECO:0007669"/>
    <property type="project" value="TreeGrafter"/>
</dbReference>
<dbReference type="EMBL" id="RBNI01023530">
    <property type="protein sequence ID" value="RUO96079.1"/>
    <property type="molecule type" value="Genomic_DNA"/>
</dbReference>
<dbReference type="PANTHER" id="PTHR12126:SF11">
    <property type="entry name" value="NADH DEHYDROGENASE [UBIQUINONE] 1 ALPHA SUBCOMPLEX SUBUNIT 9, MITOCHONDRIAL"/>
    <property type="match status" value="1"/>
</dbReference>
<evidence type="ECO:0000313" key="3">
    <source>
        <dbReference type="Proteomes" id="UP000268093"/>
    </source>
</evidence>
<feature type="domain" description="NmrA-like" evidence="1">
    <location>
        <begin position="49"/>
        <end position="122"/>
    </location>
</feature>
<dbReference type="Proteomes" id="UP000268093">
    <property type="component" value="Unassembled WGS sequence"/>
</dbReference>
<dbReference type="AlphaFoldDB" id="A0A433A0B6"/>
<keyword evidence="3" id="KW-1185">Reference proteome</keyword>
<comment type="caution">
    <text evidence="2">The sequence shown here is derived from an EMBL/GenBank/DDBJ whole genome shotgun (WGS) entry which is preliminary data.</text>
</comment>
<dbReference type="PANTHER" id="PTHR12126">
    <property type="entry name" value="NADH-UBIQUINONE OXIDOREDUCTASE 39 KDA SUBUNIT-RELATED"/>
    <property type="match status" value="1"/>
</dbReference>
<evidence type="ECO:0000313" key="2">
    <source>
        <dbReference type="EMBL" id="RUO96079.1"/>
    </source>
</evidence>
<name>A0A433A0B6_9FUNG</name>
<evidence type="ECO:0000259" key="1">
    <source>
        <dbReference type="Pfam" id="PF05368"/>
    </source>
</evidence>
<reference evidence="2 3" key="1">
    <citation type="journal article" date="2018" name="New Phytol.">
        <title>Phylogenomics of Endogonaceae and evolution of mycorrhizas within Mucoromycota.</title>
        <authorList>
            <person name="Chang Y."/>
            <person name="Desiro A."/>
            <person name="Na H."/>
            <person name="Sandor L."/>
            <person name="Lipzen A."/>
            <person name="Clum A."/>
            <person name="Barry K."/>
            <person name="Grigoriev I.V."/>
            <person name="Martin F.M."/>
            <person name="Stajich J.E."/>
            <person name="Smith M.E."/>
            <person name="Bonito G."/>
            <person name="Spatafora J.W."/>
        </authorList>
    </citation>
    <scope>NUCLEOTIDE SEQUENCE [LARGE SCALE GENOMIC DNA]</scope>
    <source>
        <strain evidence="2 3">GMNB39</strain>
    </source>
</reference>
<dbReference type="InterPro" id="IPR036291">
    <property type="entry name" value="NAD(P)-bd_dom_sf"/>
</dbReference>
<dbReference type="SUPFAM" id="SSF51735">
    <property type="entry name" value="NAD(P)-binding Rossmann-fold domains"/>
    <property type="match status" value="1"/>
</dbReference>